<organism evidence="2 3">
    <name type="scientific">Ophiophagus hannah</name>
    <name type="common">King cobra</name>
    <name type="synonym">Naja hannah</name>
    <dbReference type="NCBI Taxonomy" id="8665"/>
    <lineage>
        <taxon>Eukaryota</taxon>
        <taxon>Metazoa</taxon>
        <taxon>Chordata</taxon>
        <taxon>Craniata</taxon>
        <taxon>Vertebrata</taxon>
        <taxon>Euteleostomi</taxon>
        <taxon>Lepidosauria</taxon>
        <taxon>Squamata</taxon>
        <taxon>Bifurcata</taxon>
        <taxon>Unidentata</taxon>
        <taxon>Episquamata</taxon>
        <taxon>Toxicofera</taxon>
        <taxon>Serpentes</taxon>
        <taxon>Colubroidea</taxon>
        <taxon>Elapidae</taxon>
        <taxon>Elapinae</taxon>
        <taxon>Ophiophagus</taxon>
    </lineage>
</organism>
<feature type="compositionally biased region" description="Polar residues" evidence="1">
    <location>
        <begin position="141"/>
        <end position="152"/>
    </location>
</feature>
<reference evidence="2 3" key="1">
    <citation type="journal article" date="2013" name="Proc. Natl. Acad. Sci. U.S.A.">
        <title>The king cobra genome reveals dynamic gene evolution and adaptation in the snake venom system.</title>
        <authorList>
            <person name="Vonk F.J."/>
            <person name="Casewell N.R."/>
            <person name="Henkel C.V."/>
            <person name="Heimberg A.M."/>
            <person name="Jansen H.J."/>
            <person name="McCleary R.J."/>
            <person name="Kerkkamp H.M."/>
            <person name="Vos R.A."/>
            <person name="Guerreiro I."/>
            <person name="Calvete J.J."/>
            <person name="Wuster W."/>
            <person name="Woods A.E."/>
            <person name="Logan J.M."/>
            <person name="Harrison R.A."/>
            <person name="Castoe T.A."/>
            <person name="de Koning A.P."/>
            <person name="Pollock D.D."/>
            <person name="Yandell M."/>
            <person name="Calderon D."/>
            <person name="Renjifo C."/>
            <person name="Currier R.B."/>
            <person name="Salgado D."/>
            <person name="Pla D."/>
            <person name="Sanz L."/>
            <person name="Hyder A.S."/>
            <person name="Ribeiro J.M."/>
            <person name="Arntzen J.W."/>
            <person name="van den Thillart G.E."/>
            <person name="Boetzer M."/>
            <person name="Pirovano W."/>
            <person name="Dirks R.P."/>
            <person name="Spaink H.P."/>
            <person name="Duboule D."/>
            <person name="McGlinn E."/>
            <person name="Kini R.M."/>
            <person name="Richardson M.K."/>
        </authorList>
    </citation>
    <scope>NUCLEOTIDE SEQUENCE</scope>
    <source>
        <tissue evidence="2">Blood</tissue>
    </source>
</reference>
<evidence type="ECO:0000313" key="2">
    <source>
        <dbReference type="EMBL" id="ETE66686.1"/>
    </source>
</evidence>
<feature type="compositionally biased region" description="Basic and acidic residues" evidence="1">
    <location>
        <begin position="184"/>
        <end position="219"/>
    </location>
</feature>
<feature type="compositionally biased region" description="Basic and acidic residues" evidence="1">
    <location>
        <begin position="47"/>
        <end position="59"/>
    </location>
</feature>
<feature type="non-terminal residue" evidence="2">
    <location>
        <position position="1"/>
    </location>
</feature>
<sequence>MTHRREINKENKKKGRWFGPESNCSEKPAGSAVQASKESCFGGTQKSPEKEQGGPKLKETPSNPLFAKYSGLRKSNKQANLTGWLRFTHQAGARNNLAPFYPSRDLEPQQRQPKTGFYGADFHQLSMKSKTGPGTLVYAPNPSSRLKSQTSIVEIAQPKMPSQHRLSSTVSGRQVEEGSGAQRRKTEGEGGRRRDGEKEGKREKERGREGRKEGRRERK</sequence>
<gene>
    <name evidence="2" type="primary">trfA</name>
    <name evidence="2" type="ORF">L345_07536</name>
</gene>
<dbReference type="Proteomes" id="UP000018936">
    <property type="component" value="Unassembled WGS sequence"/>
</dbReference>
<protein>
    <submittedName>
        <fullName evidence="2">General transcriptional corepressor trfA</fullName>
    </submittedName>
</protein>
<feature type="region of interest" description="Disordered" evidence="1">
    <location>
        <begin position="96"/>
        <end position="219"/>
    </location>
</feature>
<evidence type="ECO:0000256" key="1">
    <source>
        <dbReference type="SAM" id="MobiDB-lite"/>
    </source>
</evidence>
<proteinExistence type="predicted"/>
<accession>V8NXK6</accession>
<name>V8NXK6_OPHHA</name>
<feature type="region of interest" description="Disordered" evidence="1">
    <location>
        <begin position="1"/>
        <end position="63"/>
    </location>
</feature>
<dbReference type="EMBL" id="AZIM01001508">
    <property type="protein sequence ID" value="ETE66686.1"/>
    <property type="molecule type" value="Genomic_DNA"/>
</dbReference>
<evidence type="ECO:0000313" key="3">
    <source>
        <dbReference type="Proteomes" id="UP000018936"/>
    </source>
</evidence>
<keyword evidence="3" id="KW-1185">Reference proteome</keyword>
<comment type="caution">
    <text evidence="2">The sequence shown here is derived from an EMBL/GenBank/DDBJ whole genome shotgun (WGS) entry which is preliminary data.</text>
</comment>
<feature type="compositionally biased region" description="Polar residues" evidence="1">
    <location>
        <begin position="33"/>
        <end position="46"/>
    </location>
</feature>
<feature type="compositionally biased region" description="Basic and acidic residues" evidence="1">
    <location>
        <begin position="1"/>
        <end position="10"/>
    </location>
</feature>
<dbReference type="AlphaFoldDB" id="V8NXK6"/>